<evidence type="ECO:0000259" key="1">
    <source>
        <dbReference type="Pfam" id="PF00535"/>
    </source>
</evidence>
<dbReference type="Pfam" id="PF00535">
    <property type="entry name" value="Glycos_transf_2"/>
    <property type="match status" value="1"/>
</dbReference>
<dbReference type="PANTHER" id="PTHR43646:SF6">
    <property type="entry name" value="PRE-MYCOFACTOCIN GLYCOSYLTRANSFERASE"/>
    <property type="match status" value="1"/>
</dbReference>
<feature type="domain" description="Glycosyltransferase 2-like" evidence="1">
    <location>
        <begin position="91"/>
        <end position="208"/>
    </location>
</feature>
<name>A0A285EK52_9ACTN</name>
<dbReference type="OrthoDB" id="5243838at2"/>
<proteinExistence type="predicted"/>
<sequence length="493" mass="51060">MTPAIPAPPPDRLPDGFAVRLDPRTRRRDGGTALLGGSPLRLLRLLPRARDLLRGDRIVVGDAATAALAARLLDAGLAHPDLPGDGAVDLTVVVPVKDRPAEVDRLLAALRADPATAAAPVVVVDDGSADAAGLASVAARHGARVLRHEASRGPAAARNAGLDSAATDLVAFLDSDCVPRPGWAAVLARHAADPRLALVAPRITALRPGNARPSPAPGGWVDRYEAAVSALDMGPHPAPVAAGTAVSYVPSAALLARRAALGPGFDETMRVAEDVDLVWRLAAAGWRVRYEPAAEVAHEHPSATGEWLRRRAFYGTGAALLAARHGAAVAPVVVSPWSALAWGLALTGRRPAVAAAGAALAVATGRLARRLARPGERPPLGLAAALVLRGSAAAGRTLARSATRHHWPLALAAAVVSRRARRTVLAAAAVDAVLAWWPHRREVGPLRFAAARRLEDLAYGTGLWAGALRARDPRALLPATPPPLGPARRPAAR</sequence>
<dbReference type="InterPro" id="IPR001173">
    <property type="entry name" value="Glyco_trans_2-like"/>
</dbReference>
<dbReference type="EMBL" id="OBDO01000016">
    <property type="protein sequence ID" value="SNX99233.1"/>
    <property type="molecule type" value="Genomic_DNA"/>
</dbReference>
<gene>
    <name evidence="2" type="ORF">SAMN06893097_11625</name>
</gene>
<dbReference type="Proteomes" id="UP000219514">
    <property type="component" value="Unassembled WGS sequence"/>
</dbReference>
<accession>A0A285EK52</accession>
<dbReference type="SUPFAM" id="SSF53448">
    <property type="entry name" value="Nucleotide-diphospho-sugar transferases"/>
    <property type="match status" value="1"/>
</dbReference>
<evidence type="ECO:0000313" key="3">
    <source>
        <dbReference type="Proteomes" id="UP000219514"/>
    </source>
</evidence>
<keyword evidence="2" id="KW-0808">Transferase</keyword>
<dbReference type="PANTHER" id="PTHR43646">
    <property type="entry name" value="GLYCOSYLTRANSFERASE"/>
    <property type="match status" value="1"/>
</dbReference>
<keyword evidence="3" id="KW-1185">Reference proteome</keyword>
<evidence type="ECO:0000313" key="2">
    <source>
        <dbReference type="EMBL" id="SNX99233.1"/>
    </source>
</evidence>
<dbReference type="GO" id="GO:0016740">
    <property type="term" value="F:transferase activity"/>
    <property type="evidence" value="ECO:0007669"/>
    <property type="project" value="UniProtKB-KW"/>
</dbReference>
<dbReference type="Gene3D" id="3.90.550.10">
    <property type="entry name" value="Spore Coat Polysaccharide Biosynthesis Protein SpsA, Chain A"/>
    <property type="match status" value="1"/>
</dbReference>
<protein>
    <submittedName>
        <fullName evidence="2">Mycofactocin system glycosyltransferase</fullName>
    </submittedName>
</protein>
<organism evidence="2 3">
    <name type="scientific">Geodermatophilus sabuli</name>
    <dbReference type="NCBI Taxonomy" id="1564158"/>
    <lineage>
        <taxon>Bacteria</taxon>
        <taxon>Bacillati</taxon>
        <taxon>Actinomycetota</taxon>
        <taxon>Actinomycetes</taxon>
        <taxon>Geodermatophilales</taxon>
        <taxon>Geodermatophilaceae</taxon>
        <taxon>Geodermatophilus</taxon>
    </lineage>
</organism>
<dbReference type="RefSeq" id="WP_097209140.1">
    <property type="nucleotide sequence ID" value="NZ_JACHXB010000009.1"/>
</dbReference>
<reference evidence="2 3" key="1">
    <citation type="submission" date="2017-09" db="EMBL/GenBank/DDBJ databases">
        <authorList>
            <person name="Ehlers B."/>
            <person name="Leendertz F.H."/>
        </authorList>
    </citation>
    <scope>NUCLEOTIDE SEQUENCE [LARGE SCALE GENOMIC DNA]</scope>
    <source>
        <strain evidence="2 3">DSM 46844</strain>
    </source>
</reference>
<dbReference type="InterPro" id="IPR029044">
    <property type="entry name" value="Nucleotide-diphossugar_trans"/>
</dbReference>
<dbReference type="InterPro" id="IPR023981">
    <property type="entry name" value="MftF"/>
</dbReference>
<dbReference type="AlphaFoldDB" id="A0A285EK52"/>
<dbReference type="NCBIfam" id="TIGR03965">
    <property type="entry name" value="mycofact_glyco"/>
    <property type="match status" value="1"/>
</dbReference>